<accession>A0AAU7MNY3</accession>
<dbReference type="EMBL" id="CP157802">
    <property type="protein sequence ID" value="XBQ19177.1"/>
    <property type="molecule type" value="Genomic_DNA"/>
</dbReference>
<reference evidence="1" key="1">
    <citation type="submission" date="2024-05" db="EMBL/GenBank/DDBJ databases">
        <title>Draft Genome Sequences of Flagellimonas sp. MMG031 and Marinobacter sp. MMG032 Isolated from the dinoflagellate Symbiodinium pilosum.</title>
        <authorList>
            <person name="Shikuma N.J."/>
            <person name="Farrell M.V."/>
        </authorList>
    </citation>
    <scope>NUCLEOTIDE SEQUENCE</scope>
    <source>
        <strain evidence="1">MMG032</strain>
    </source>
</reference>
<dbReference type="SUPFAM" id="SSF48452">
    <property type="entry name" value="TPR-like"/>
    <property type="match status" value="1"/>
</dbReference>
<evidence type="ECO:0000313" key="1">
    <source>
        <dbReference type="EMBL" id="XBQ19177.1"/>
    </source>
</evidence>
<dbReference type="Pfam" id="PF14559">
    <property type="entry name" value="TPR_19"/>
    <property type="match status" value="1"/>
</dbReference>
<dbReference type="RefSeq" id="WP_349342839.1">
    <property type="nucleotide sequence ID" value="NZ_CP157802.1"/>
</dbReference>
<gene>
    <name evidence="1" type="ORF">ABNF92_17265</name>
</gene>
<organism evidence="1">
    <name type="scientific">Marinobacter sp. MMG032</name>
    <dbReference type="NCBI Taxonomy" id="3158548"/>
    <lineage>
        <taxon>Bacteria</taxon>
        <taxon>Pseudomonadati</taxon>
        <taxon>Pseudomonadota</taxon>
        <taxon>Gammaproteobacteria</taxon>
        <taxon>Pseudomonadales</taxon>
        <taxon>Marinobacteraceae</taxon>
        <taxon>Marinobacter</taxon>
    </lineage>
</organism>
<proteinExistence type="predicted"/>
<dbReference type="InterPro" id="IPR011990">
    <property type="entry name" value="TPR-like_helical_dom_sf"/>
</dbReference>
<dbReference type="KEGG" id="mamm:ABNF92_17265"/>
<protein>
    <submittedName>
        <fullName evidence="1">Tetratricopeptide repeat protein</fullName>
    </submittedName>
</protein>
<dbReference type="AlphaFoldDB" id="A0AAU7MNY3"/>
<name>A0AAU7MNY3_9GAMM</name>
<dbReference type="Gene3D" id="1.25.40.10">
    <property type="entry name" value="Tetratricopeptide repeat domain"/>
    <property type="match status" value="1"/>
</dbReference>
<sequence length="428" mass="48384">MAAGSILSPASAEPSTFLDDLQQLSGLLQASETAEGLSLARDLEQAYAGIPEFDYLYGLAAIAERDYNTASFAFERILILQPDHHRARLEYARSQFYLGHTTEARQQFKAVLETNPPEQVRQRVEGFLQAIDNKDSESNHQLALNINYGLGYDSNVNTATDLPTLDLFGLRFLIPDASREAEDPFMRWGGDGEYQFRISQTQALSAGLSYERKDNINEDPYDISDAGIFTGYSQQLGNHRLAGKLKFSQYWLDEQPLVRLAGLDGQWQYTAGKSRPYAFLSASVIRYPDNDFQDRNQYLAGLGFQQLWRSAYIDVSAYGAYEPARQDEAKALGRDHAGFNAKLAWQYASGQTIGLEAGYLHSRYHERNFLFGETRQDEKVNAELFWVIQASPRLQLKLKAAYRDNHSSLSLYSYDQVIAEAGLVYRIF</sequence>